<dbReference type="InterPro" id="IPR011993">
    <property type="entry name" value="PH-like_dom_sf"/>
</dbReference>
<dbReference type="InterPro" id="IPR035899">
    <property type="entry name" value="DBL_dom_sf"/>
</dbReference>
<dbReference type="CDD" id="cd00201">
    <property type="entry name" value="WW"/>
    <property type="match status" value="1"/>
</dbReference>
<dbReference type="Gene3D" id="1.10.418.10">
    <property type="entry name" value="Calponin-like domain"/>
    <property type="match status" value="1"/>
</dbReference>
<dbReference type="CDD" id="cd00160">
    <property type="entry name" value="RhoGEF"/>
    <property type="match status" value="1"/>
</dbReference>
<evidence type="ECO:0000256" key="1">
    <source>
        <dbReference type="ARBA" id="ARBA00022658"/>
    </source>
</evidence>
<gene>
    <name evidence="7" type="ORF">SmJEL517_g05682</name>
</gene>
<name>A0A507BT90_9FUNG</name>
<dbReference type="GO" id="GO:0005737">
    <property type="term" value="C:cytoplasm"/>
    <property type="evidence" value="ECO:0007669"/>
    <property type="project" value="TreeGrafter"/>
</dbReference>
<dbReference type="PROSITE" id="PS50010">
    <property type="entry name" value="DH_2"/>
    <property type="match status" value="1"/>
</dbReference>
<reference evidence="7 8" key="1">
    <citation type="journal article" date="2019" name="Sci. Rep.">
        <title>Comparative genomics of chytrid fungi reveal insights into the obligate biotrophic and pathogenic lifestyle of Synchytrium endobioticum.</title>
        <authorList>
            <person name="van de Vossenberg B.T.L.H."/>
            <person name="Warris S."/>
            <person name="Nguyen H.D.T."/>
            <person name="van Gent-Pelzer M.P.E."/>
            <person name="Joly D.L."/>
            <person name="van de Geest H.C."/>
            <person name="Bonants P.J.M."/>
            <person name="Smith D.S."/>
            <person name="Levesque C.A."/>
            <person name="van der Lee T.A.J."/>
        </authorList>
    </citation>
    <scope>NUCLEOTIDE SEQUENCE [LARGE SCALE GENOMIC DNA]</scope>
    <source>
        <strain evidence="7 8">JEL517</strain>
    </source>
</reference>
<dbReference type="InterPro" id="IPR000219">
    <property type="entry name" value="DH_dom"/>
</dbReference>
<dbReference type="Pfam" id="PF00307">
    <property type="entry name" value="CH"/>
    <property type="match status" value="1"/>
</dbReference>
<evidence type="ECO:0000259" key="5">
    <source>
        <dbReference type="PROSITE" id="PS50020"/>
    </source>
</evidence>
<dbReference type="InterPro" id="IPR051092">
    <property type="entry name" value="FYVE_RhoGEF_PH"/>
</dbReference>
<dbReference type="InterPro" id="IPR001202">
    <property type="entry name" value="WW_dom"/>
</dbReference>
<evidence type="ECO:0000256" key="2">
    <source>
        <dbReference type="SAM" id="MobiDB-lite"/>
    </source>
</evidence>
<evidence type="ECO:0000313" key="7">
    <source>
        <dbReference type="EMBL" id="TPX30842.1"/>
    </source>
</evidence>
<evidence type="ECO:0000259" key="4">
    <source>
        <dbReference type="PROSITE" id="PS50010"/>
    </source>
</evidence>
<dbReference type="InterPro" id="IPR036020">
    <property type="entry name" value="WW_dom_sf"/>
</dbReference>
<dbReference type="PROSITE" id="PS50020">
    <property type="entry name" value="WW_DOMAIN_2"/>
    <property type="match status" value="2"/>
</dbReference>
<dbReference type="Gene3D" id="1.20.900.10">
    <property type="entry name" value="Dbl homology (DH) domain"/>
    <property type="match status" value="1"/>
</dbReference>
<organism evidence="7 8">
    <name type="scientific">Synchytrium microbalum</name>
    <dbReference type="NCBI Taxonomy" id="1806994"/>
    <lineage>
        <taxon>Eukaryota</taxon>
        <taxon>Fungi</taxon>
        <taxon>Fungi incertae sedis</taxon>
        <taxon>Chytridiomycota</taxon>
        <taxon>Chytridiomycota incertae sedis</taxon>
        <taxon>Chytridiomycetes</taxon>
        <taxon>Synchytriales</taxon>
        <taxon>Synchytriaceae</taxon>
        <taxon>Synchytrium</taxon>
    </lineage>
</organism>
<dbReference type="SMART" id="SM00033">
    <property type="entry name" value="CH"/>
    <property type="match status" value="1"/>
</dbReference>
<dbReference type="CDD" id="cd00014">
    <property type="entry name" value="CH_SF"/>
    <property type="match status" value="1"/>
</dbReference>
<dbReference type="SMART" id="SM00456">
    <property type="entry name" value="WW"/>
    <property type="match status" value="2"/>
</dbReference>
<dbReference type="STRING" id="1806994.A0A507BT90"/>
<sequence>MATDADSTKRSRKAVALAWVSSVLEQANISVDPARNLMDELRAGQLPCRIINHLLPGSIESFNHSDSPFSVVENLNAFKATSSKYGVEKKYLVSPLDFLSGDPRGDETMISHLLALALAASSHNLTVNGFNADETRSLLVNVPATEWSPEPKHTIFSSTQDTPNADIPPSGQLSRRASHDFIPLAEDTDPSLQRIYAKIDSVDVTQGKLLKGQIDMKLKLERADQRDSTLHQKVDLLSNGLLGAFDAMFKRLHDLEASQKELLEKVSEMSKTRPASSYAESPAEDDDGRGHARRPYGKLSHLSPDVATSNDSFAISPAKLDSAPSTLTLSSPTAPKLFAKLPPEVLNAGLTKAEMMRLSVVYELIETESDYVKDLGTMINYHKAQMMKGSLLPEAEIQQLFANVDQLLVANQEFLVKLVARKEANVVIQEIGDVIADCADSFKVYTQYCGNYPIAMKLVHSLQARPDFKPLLEKWMNSPECRGLSLESFLIKPVQRICKYPLLLKELLRHTDKSSKDHLNLTTAEEKIAAVVTIVNEGTRALGERERMITLQGRIDSPIPLALEDKKLIRDGALIQIIAGGKAKDRHIFLFNDTMLICKTAVKGRYPLENQYMLAELILKTEVKPGTVVAESIPKGHRWVFQLLLVGEKKETILLSAATEEEKVKWCDLFADACKKAIEEAAKDHRSGKRISALPLSALSRQMSDRVPGRPQLGSRTVRGPTAGGVHRNVSVSTTKTKWGTVRMKSVTQPSPTGEEMTEVQPPEIEPEMVDINGVVWKRALSAFGMTYYYNTHTRESLWRLPDGYIILDPETGKPVDLTTDPVFGEPDQVDAASTDEEIASGDYPMLENVDGHPEWKKVDRGEGIVYYFRVDTQETSWFAPGAEEA</sequence>
<dbReference type="GO" id="GO:0005085">
    <property type="term" value="F:guanyl-nucleotide exchange factor activity"/>
    <property type="evidence" value="ECO:0007669"/>
    <property type="project" value="UniProtKB-KW"/>
</dbReference>
<dbReference type="Pfam" id="PF00621">
    <property type="entry name" value="RhoGEF"/>
    <property type="match status" value="1"/>
</dbReference>
<dbReference type="PROSITE" id="PS50003">
    <property type="entry name" value="PH_DOMAIN"/>
    <property type="match status" value="1"/>
</dbReference>
<dbReference type="EMBL" id="QEAO01000055">
    <property type="protein sequence ID" value="TPX30842.1"/>
    <property type="molecule type" value="Genomic_DNA"/>
</dbReference>
<feature type="domain" description="PH" evidence="3">
    <location>
        <begin position="567"/>
        <end position="675"/>
    </location>
</feature>
<dbReference type="SMART" id="SM00233">
    <property type="entry name" value="PH"/>
    <property type="match status" value="1"/>
</dbReference>
<evidence type="ECO:0000259" key="3">
    <source>
        <dbReference type="PROSITE" id="PS50003"/>
    </source>
</evidence>
<dbReference type="OrthoDB" id="1716625at2759"/>
<dbReference type="SUPFAM" id="SSF50729">
    <property type="entry name" value="PH domain-like"/>
    <property type="match status" value="1"/>
</dbReference>
<dbReference type="RefSeq" id="XP_031022413.1">
    <property type="nucleotide sequence ID" value="XM_031171608.1"/>
</dbReference>
<dbReference type="GeneID" id="42006905"/>
<dbReference type="Gene3D" id="2.30.29.30">
    <property type="entry name" value="Pleckstrin-homology domain (PH domain)/Phosphotyrosine-binding domain (PTB)"/>
    <property type="match status" value="1"/>
</dbReference>
<dbReference type="InterPro" id="IPR001331">
    <property type="entry name" value="GDS_CDC24_CS"/>
</dbReference>
<feature type="domain" description="WW" evidence="5">
    <location>
        <begin position="777"/>
        <end position="804"/>
    </location>
</feature>
<dbReference type="InterPro" id="IPR036872">
    <property type="entry name" value="CH_dom_sf"/>
</dbReference>
<dbReference type="GO" id="GO:0035556">
    <property type="term" value="P:intracellular signal transduction"/>
    <property type="evidence" value="ECO:0007669"/>
    <property type="project" value="InterPro"/>
</dbReference>
<dbReference type="SUPFAM" id="SSF51045">
    <property type="entry name" value="WW domain"/>
    <property type="match status" value="1"/>
</dbReference>
<feature type="domain" description="Calponin-homology (CH)" evidence="6">
    <location>
        <begin position="10"/>
        <end position="118"/>
    </location>
</feature>
<dbReference type="AlphaFoldDB" id="A0A507BT90"/>
<dbReference type="PANTHER" id="PTHR12673:SF159">
    <property type="entry name" value="LD03170P"/>
    <property type="match status" value="1"/>
</dbReference>
<feature type="region of interest" description="Disordered" evidence="2">
    <location>
        <begin position="266"/>
        <end position="303"/>
    </location>
</feature>
<feature type="domain" description="DH" evidence="4">
    <location>
        <begin position="356"/>
        <end position="538"/>
    </location>
</feature>
<dbReference type="SUPFAM" id="SSF48065">
    <property type="entry name" value="DBL homology domain (DH-domain)"/>
    <property type="match status" value="1"/>
</dbReference>
<dbReference type="PANTHER" id="PTHR12673">
    <property type="entry name" value="FACIOGENITAL DYSPLASIA PROTEIN"/>
    <property type="match status" value="1"/>
</dbReference>
<keyword evidence="8" id="KW-1185">Reference proteome</keyword>
<keyword evidence="1" id="KW-0344">Guanine-nucleotide releasing factor</keyword>
<dbReference type="PROSITE" id="PS50021">
    <property type="entry name" value="CH"/>
    <property type="match status" value="1"/>
</dbReference>
<proteinExistence type="predicted"/>
<dbReference type="Pfam" id="PF22697">
    <property type="entry name" value="SOS1_NGEF_PH"/>
    <property type="match status" value="1"/>
</dbReference>
<dbReference type="PROSITE" id="PS00741">
    <property type="entry name" value="DH_1"/>
    <property type="match status" value="1"/>
</dbReference>
<evidence type="ECO:0000259" key="6">
    <source>
        <dbReference type="PROSITE" id="PS50021"/>
    </source>
</evidence>
<feature type="domain" description="WW" evidence="5">
    <location>
        <begin position="854"/>
        <end position="883"/>
    </location>
</feature>
<dbReference type="Gene3D" id="2.20.70.10">
    <property type="match status" value="1"/>
</dbReference>
<feature type="region of interest" description="Disordered" evidence="2">
    <location>
        <begin position="704"/>
        <end position="726"/>
    </location>
</feature>
<feature type="region of interest" description="Disordered" evidence="2">
    <location>
        <begin position="150"/>
        <end position="173"/>
    </location>
</feature>
<dbReference type="InterPro" id="IPR055251">
    <property type="entry name" value="SOS1_NGEF_PH"/>
</dbReference>
<dbReference type="InterPro" id="IPR001849">
    <property type="entry name" value="PH_domain"/>
</dbReference>
<dbReference type="SMART" id="SM00325">
    <property type="entry name" value="RhoGEF"/>
    <property type="match status" value="1"/>
</dbReference>
<comment type="caution">
    <text evidence="7">The sequence shown here is derived from an EMBL/GenBank/DDBJ whole genome shotgun (WGS) entry which is preliminary data.</text>
</comment>
<accession>A0A507BT90</accession>
<dbReference type="SUPFAM" id="SSF47576">
    <property type="entry name" value="Calponin-homology domain, CH-domain"/>
    <property type="match status" value="1"/>
</dbReference>
<dbReference type="InterPro" id="IPR001715">
    <property type="entry name" value="CH_dom"/>
</dbReference>
<evidence type="ECO:0000313" key="8">
    <source>
        <dbReference type="Proteomes" id="UP000319731"/>
    </source>
</evidence>
<protein>
    <submittedName>
        <fullName evidence="7">Uncharacterized protein</fullName>
    </submittedName>
</protein>
<dbReference type="Proteomes" id="UP000319731">
    <property type="component" value="Unassembled WGS sequence"/>
</dbReference>